<dbReference type="GO" id="GO:0046872">
    <property type="term" value="F:metal ion binding"/>
    <property type="evidence" value="ECO:0007669"/>
    <property type="project" value="UniProtKB-KW"/>
</dbReference>
<evidence type="ECO:0000256" key="1">
    <source>
        <dbReference type="ARBA" id="ARBA00022448"/>
    </source>
</evidence>
<keyword evidence="1" id="KW-0813">Transport</keyword>
<proteinExistence type="predicted"/>
<evidence type="ECO:0000313" key="6">
    <source>
        <dbReference type="EMBL" id="ADK54862.1"/>
    </source>
</evidence>
<protein>
    <recommendedName>
        <fullName evidence="7">Group 1 truncated hemoglobin</fullName>
    </recommendedName>
</protein>
<dbReference type="GO" id="GO:0020037">
    <property type="term" value="F:heme binding"/>
    <property type="evidence" value="ECO:0007669"/>
    <property type="project" value="InterPro"/>
</dbReference>
<evidence type="ECO:0000256" key="2">
    <source>
        <dbReference type="ARBA" id="ARBA00022617"/>
    </source>
</evidence>
<dbReference type="SUPFAM" id="SSF46458">
    <property type="entry name" value="Globin-like"/>
    <property type="match status" value="1"/>
</dbReference>
<feature type="binding site" description="distal binding residue" evidence="5">
    <location>
        <position position="82"/>
    </location>
    <ligand>
        <name>heme</name>
        <dbReference type="ChEBI" id="CHEBI:30413"/>
    </ligand>
    <ligandPart>
        <name>Fe</name>
        <dbReference type="ChEBI" id="CHEBI:18248"/>
    </ligandPart>
</feature>
<accession>E2D2J8</accession>
<keyword evidence="4 5" id="KW-0408">Iron</keyword>
<dbReference type="AlphaFoldDB" id="E2D2J8"/>
<name>E2D2J8_9BACT</name>
<reference evidence="6" key="1">
    <citation type="journal article" date="2010" name="Biopolymers">
        <title>Cloning large natural product gene clusters from the environment: piecing environmental DNA gene clusters back together with TAR.</title>
        <authorList>
            <person name="Kim J.H."/>
            <person name="Feng Z."/>
            <person name="Bauer J.D."/>
            <person name="Kallifidas D."/>
            <person name="Calle P.Y."/>
            <person name="Brady S.F."/>
        </authorList>
    </citation>
    <scope>NUCLEOTIDE SEQUENCE</scope>
</reference>
<keyword evidence="2 5" id="KW-0349">Heme</keyword>
<dbReference type="Pfam" id="PF01152">
    <property type="entry name" value="Bac_globin"/>
    <property type="match status" value="1"/>
</dbReference>
<evidence type="ECO:0000256" key="5">
    <source>
        <dbReference type="PIRSR" id="PIRSR601486-1"/>
    </source>
</evidence>
<dbReference type="Gene3D" id="1.10.490.10">
    <property type="entry name" value="Globins"/>
    <property type="match status" value="1"/>
</dbReference>
<keyword evidence="3 5" id="KW-0479">Metal-binding</keyword>
<dbReference type="CDD" id="cd00454">
    <property type="entry name" value="TrHb1_N"/>
    <property type="match status" value="1"/>
</dbReference>
<dbReference type="GO" id="GO:0019825">
    <property type="term" value="F:oxygen binding"/>
    <property type="evidence" value="ECO:0007669"/>
    <property type="project" value="InterPro"/>
</dbReference>
<organism evidence="6">
    <name type="scientific">uncultured soil bacterium</name>
    <dbReference type="NCBI Taxonomy" id="164851"/>
    <lineage>
        <taxon>Bacteria</taxon>
        <taxon>environmental samples</taxon>
    </lineage>
</organism>
<dbReference type="InterPro" id="IPR012292">
    <property type="entry name" value="Globin/Proto"/>
</dbReference>
<sequence>MVDTPQVPTLFERLGGIFGIAHIIDVLGDRLYDNDTLNRNPAVMRLHNEKGRPGFKFTLIAWMIEQTGGPKVYPGADMRTAHANMTVSDFEFDVVLMEAAGVLTYCGVPQQEHKDLMAVLESVRDDVRAGSKEDRA</sequence>
<dbReference type="InterPro" id="IPR009050">
    <property type="entry name" value="Globin-like_sf"/>
</dbReference>
<dbReference type="InterPro" id="IPR001486">
    <property type="entry name" value="Hemoglobin_trunc"/>
</dbReference>
<evidence type="ECO:0000256" key="4">
    <source>
        <dbReference type="ARBA" id="ARBA00023004"/>
    </source>
</evidence>
<dbReference type="EMBL" id="GQ475283">
    <property type="protein sequence ID" value="ADK54862.1"/>
    <property type="molecule type" value="Genomic_DNA"/>
</dbReference>
<evidence type="ECO:0000256" key="3">
    <source>
        <dbReference type="ARBA" id="ARBA00022723"/>
    </source>
</evidence>
<evidence type="ECO:0008006" key="7">
    <source>
        <dbReference type="Google" id="ProtNLM"/>
    </source>
</evidence>